<keyword evidence="5 11" id="KW-0812">Transmembrane</keyword>
<dbReference type="InterPro" id="IPR045083">
    <property type="entry name" value="ATP_synth_F0_asu_bact/mt"/>
</dbReference>
<evidence type="ECO:0000256" key="6">
    <source>
        <dbReference type="ARBA" id="ARBA00022781"/>
    </source>
</evidence>
<accession>A0ABW8SYT4</accession>
<evidence type="ECO:0000256" key="12">
    <source>
        <dbReference type="RuleBase" id="RU000483"/>
    </source>
</evidence>
<dbReference type="InterPro" id="IPR000568">
    <property type="entry name" value="ATP_synth_F0_asu"/>
</dbReference>
<evidence type="ECO:0000256" key="9">
    <source>
        <dbReference type="ARBA" id="ARBA00023136"/>
    </source>
</evidence>
<dbReference type="NCBIfam" id="TIGR01131">
    <property type="entry name" value="ATP_synt_6_or_A"/>
    <property type="match status" value="1"/>
</dbReference>
<feature type="transmembrane region" description="Helical" evidence="11">
    <location>
        <begin position="332"/>
        <end position="359"/>
    </location>
</feature>
<feature type="transmembrane region" description="Helical" evidence="11">
    <location>
        <begin position="236"/>
        <end position="254"/>
    </location>
</feature>
<evidence type="ECO:0000256" key="3">
    <source>
        <dbReference type="ARBA" id="ARBA00022448"/>
    </source>
</evidence>
<dbReference type="PANTHER" id="PTHR11410">
    <property type="entry name" value="ATP SYNTHASE SUBUNIT A"/>
    <property type="match status" value="1"/>
</dbReference>
<dbReference type="PRINTS" id="PR00123">
    <property type="entry name" value="ATPASEA"/>
</dbReference>
<feature type="chain" id="PRO_5046677720" description="ATP synthase subunit a" evidence="13">
    <location>
        <begin position="34"/>
        <end position="368"/>
    </location>
</feature>
<dbReference type="Pfam" id="PF00119">
    <property type="entry name" value="ATP-synt_A"/>
    <property type="match status" value="1"/>
</dbReference>
<keyword evidence="8 11" id="KW-0406">Ion transport</keyword>
<dbReference type="Gene3D" id="1.20.120.220">
    <property type="entry name" value="ATP synthase, F0 complex, subunit A"/>
    <property type="match status" value="1"/>
</dbReference>
<dbReference type="HAMAP" id="MF_01393">
    <property type="entry name" value="ATP_synth_a_bact"/>
    <property type="match status" value="1"/>
</dbReference>
<comment type="function">
    <text evidence="11 12">Key component of the proton channel; it plays a direct role in the translocation of protons across the membrane.</text>
</comment>
<evidence type="ECO:0000256" key="4">
    <source>
        <dbReference type="ARBA" id="ARBA00022547"/>
    </source>
</evidence>
<gene>
    <name evidence="11 14" type="primary">atpB</name>
    <name evidence="14" type="ORF">V7S74_09850</name>
</gene>
<feature type="transmembrane region" description="Helical" evidence="11">
    <location>
        <begin position="275"/>
        <end position="293"/>
    </location>
</feature>
<dbReference type="InterPro" id="IPR035908">
    <property type="entry name" value="F0_ATP_A_sf"/>
</dbReference>
<evidence type="ECO:0000256" key="13">
    <source>
        <dbReference type="SAM" id="SignalP"/>
    </source>
</evidence>
<dbReference type="PANTHER" id="PTHR11410:SF0">
    <property type="entry name" value="ATP SYNTHASE SUBUNIT A"/>
    <property type="match status" value="1"/>
</dbReference>
<keyword evidence="11" id="KW-1003">Cell membrane</keyword>
<feature type="signal peptide" evidence="13">
    <location>
        <begin position="1"/>
        <end position="33"/>
    </location>
</feature>
<keyword evidence="13" id="KW-0732">Signal</keyword>
<comment type="similarity">
    <text evidence="2 11 12">Belongs to the ATPase A chain family.</text>
</comment>
<sequence length="368" mass="41262">MFQMQVKTSTQKMYFSNILLGLFLSFISLNVFANEPVAAHDSASHDTAAHATAPAAHEAKTEKFDPGKLILHHIADEHDWHFFTIGHFHATLPLPCIVYTESAGLQVFSSSNFKNEHHEEIAYNGFVLEHGKIHAENGEKVYDFSITKNVASLLLSAVLLLSIFIGIGKKYKKNPHRAPKGLQSLFEPIIIFVRDEIAKNNIGEKHYRRFMPYLLTIFFFIWFNNMLGLIPGGANLTGNIAVTLVLAIIAFFVTNFNGRSTYWTHIFAMPGVPKWMLVILTPVEIVGIFMKPFSLMVRLFANITAGHIILLSLVSLIFIFENAALGLAVVPFSLFMNVIELIVAFIQAFIFTMLVSTYIGAAVEEHHH</sequence>
<evidence type="ECO:0000256" key="8">
    <source>
        <dbReference type="ARBA" id="ARBA00023065"/>
    </source>
</evidence>
<feature type="transmembrane region" description="Helical" evidence="11">
    <location>
        <begin position="150"/>
        <end position="167"/>
    </location>
</feature>
<keyword evidence="7 11" id="KW-1133">Transmembrane helix</keyword>
<proteinExistence type="inferred from homology"/>
<reference evidence="14 15" key="1">
    <citation type="submission" date="2024-07" db="EMBL/GenBank/DDBJ databases">
        <authorList>
            <person name="Pitt A."/>
            <person name="Hahn M.W."/>
        </authorList>
    </citation>
    <scope>NUCLEOTIDE SEQUENCE [LARGE SCALE GENOMIC DNA]</scope>
    <source>
        <strain evidence="14 15">2-AUSEE-184A6</strain>
    </source>
</reference>
<dbReference type="EMBL" id="JBEWZG010000003">
    <property type="protein sequence ID" value="MFL0207048.1"/>
    <property type="molecule type" value="Genomic_DNA"/>
</dbReference>
<keyword evidence="4 11" id="KW-0138">CF(0)</keyword>
<keyword evidence="9 11" id="KW-0472">Membrane</keyword>
<keyword evidence="6 11" id="KW-0375">Hydrogen ion transport</keyword>
<evidence type="ECO:0000256" key="7">
    <source>
        <dbReference type="ARBA" id="ARBA00022989"/>
    </source>
</evidence>
<dbReference type="Proteomes" id="UP001623559">
    <property type="component" value="Unassembled WGS sequence"/>
</dbReference>
<dbReference type="SUPFAM" id="SSF81336">
    <property type="entry name" value="F1F0 ATP synthase subunit A"/>
    <property type="match status" value="1"/>
</dbReference>
<evidence type="ECO:0000256" key="1">
    <source>
        <dbReference type="ARBA" id="ARBA00004141"/>
    </source>
</evidence>
<protein>
    <recommendedName>
        <fullName evidence="11 12">ATP synthase subunit a</fullName>
    </recommendedName>
    <alternativeName>
        <fullName evidence="11">ATP synthase F0 sector subunit a</fullName>
    </alternativeName>
    <alternativeName>
        <fullName evidence="11">F-ATPase subunit 6</fullName>
    </alternativeName>
</protein>
<keyword evidence="10 11" id="KW-0066">ATP synthesis</keyword>
<organism evidence="14 15">
    <name type="scientific">Aquirufa novilacunae</name>
    <dbReference type="NCBI Taxonomy" id="3139305"/>
    <lineage>
        <taxon>Bacteria</taxon>
        <taxon>Pseudomonadati</taxon>
        <taxon>Bacteroidota</taxon>
        <taxon>Cytophagia</taxon>
        <taxon>Cytophagales</taxon>
        <taxon>Flectobacillaceae</taxon>
        <taxon>Aquirufa</taxon>
    </lineage>
</organism>
<evidence type="ECO:0000256" key="10">
    <source>
        <dbReference type="ARBA" id="ARBA00023310"/>
    </source>
</evidence>
<comment type="subcellular location">
    <subcellularLocation>
        <location evidence="11 12">Cell membrane</location>
        <topology evidence="11 12">Multi-pass membrane protein</topology>
    </subcellularLocation>
    <subcellularLocation>
        <location evidence="1">Membrane</location>
        <topology evidence="1">Multi-pass membrane protein</topology>
    </subcellularLocation>
</comment>
<keyword evidence="3 11" id="KW-0813">Transport</keyword>
<dbReference type="CDD" id="cd00310">
    <property type="entry name" value="ATP-synt_Fo_a_6"/>
    <property type="match status" value="1"/>
</dbReference>
<evidence type="ECO:0000313" key="14">
    <source>
        <dbReference type="EMBL" id="MFL0207048.1"/>
    </source>
</evidence>
<evidence type="ECO:0000256" key="2">
    <source>
        <dbReference type="ARBA" id="ARBA00006810"/>
    </source>
</evidence>
<feature type="transmembrane region" description="Helical" evidence="11">
    <location>
        <begin position="210"/>
        <end position="230"/>
    </location>
</feature>
<name>A0ABW8SYT4_9BACT</name>
<evidence type="ECO:0000256" key="5">
    <source>
        <dbReference type="ARBA" id="ARBA00022692"/>
    </source>
</evidence>
<evidence type="ECO:0000256" key="11">
    <source>
        <dbReference type="HAMAP-Rule" id="MF_01393"/>
    </source>
</evidence>
<feature type="transmembrane region" description="Helical" evidence="11">
    <location>
        <begin position="299"/>
        <end position="320"/>
    </location>
</feature>
<comment type="caution">
    <text evidence="14">The sequence shown here is derived from an EMBL/GenBank/DDBJ whole genome shotgun (WGS) entry which is preliminary data.</text>
</comment>
<evidence type="ECO:0000313" key="15">
    <source>
        <dbReference type="Proteomes" id="UP001623559"/>
    </source>
</evidence>